<sequence length="25" mass="2936">MIDFEVGIFCWAFVFVTALYVFCTN</sequence>
<accession>A0A2P2PDV2</accession>
<keyword evidence="1" id="KW-0472">Membrane</keyword>
<protein>
    <submittedName>
        <fullName evidence="2">Uncharacterized protein</fullName>
    </submittedName>
</protein>
<keyword evidence="1" id="KW-0812">Transmembrane</keyword>
<evidence type="ECO:0000256" key="1">
    <source>
        <dbReference type="SAM" id="Phobius"/>
    </source>
</evidence>
<proteinExistence type="predicted"/>
<evidence type="ECO:0000313" key="2">
    <source>
        <dbReference type="EMBL" id="MBX52910.1"/>
    </source>
</evidence>
<name>A0A2P2PDV2_RHIMU</name>
<dbReference type="EMBL" id="GGEC01072426">
    <property type="protein sequence ID" value="MBX52910.1"/>
    <property type="molecule type" value="Transcribed_RNA"/>
</dbReference>
<keyword evidence="1" id="KW-1133">Transmembrane helix</keyword>
<dbReference type="AlphaFoldDB" id="A0A2P2PDV2"/>
<organism evidence="2">
    <name type="scientific">Rhizophora mucronata</name>
    <name type="common">Asiatic mangrove</name>
    <dbReference type="NCBI Taxonomy" id="61149"/>
    <lineage>
        <taxon>Eukaryota</taxon>
        <taxon>Viridiplantae</taxon>
        <taxon>Streptophyta</taxon>
        <taxon>Embryophyta</taxon>
        <taxon>Tracheophyta</taxon>
        <taxon>Spermatophyta</taxon>
        <taxon>Magnoliopsida</taxon>
        <taxon>eudicotyledons</taxon>
        <taxon>Gunneridae</taxon>
        <taxon>Pentapetalae</taxon>
        <taxon>rosids</taxon>
        <taxon>fabids</taxon>
        <taxon>Malpighiales</taxon>
        <taxon>Rhizophoraceae</taxon>
        <taxon>Rhizophora</taxon>
    </lineage>
</organism>
<reference evidence="2" key="1">
    <citation type="submission" date="2018-02" db="EMBL/GenBank/DDBJ databases">
        <title>Rhizophora mucronata_Transcriptome.</title>
        <authorList>
            <person name="Meera S.P."/>
            <person name="Sreeshan A."/>
            <person name="Augustine A."/>
        </authorList>
    </citation>
    <scope>NUCLEOTIDE SEQUENCE</scope>
    <source>
        <tissue evidence="2">Leaf</tissue>
    </source>
</reference>
<feature type="transmembrane region" description="Helical" evidence="1">
    <location>
        <begin position="6"/>
        <end position="23"/>
    </location>
</feature>